<evidence type="ECO:0000313" key="1">
    <source>
        <dbReference type="EMBL" id="MCI4379817.1"/>
    </source>
</evidence>
<organism evidence="1 2">
    <name type="scientific">Pangasianodon gigas</name>
    <name type="common">Mekong giant catfish</name>
    <name type="synonym">Pangasius gigas</name>
    <dbReference type="NCBI Taxonomy" id="30993"/>
    <lineage>
        <taxon>Eukaryota</taxon>
        <taxon>Metazoa</taxon>
        <taxon>Chordata</taxon>
        <taxon>Craniata</taxon>
        <taxon>Vertebrata</taxon>
        <taxon>Euteleostomi</taxon>
        <taxon>Actinopterygii</taxon>
        <taxon>Neopterygii</taxon>
        <taxon>Teleostei</taxon>
        <taxon>Ostariophysi</taxon>
        <taxon>Siluriformes</taxon>
        <taxon>Pangasiidae</taxon>
        <taxon>Pangasianodon</taxon>
    </lineage>
</organism>
<reference evidence="1 2" key="1">
    <citation type="journal article" date="2022" name="bioRxiv">
        <title>An ancient truncated duplication of the anti-Mullerian hormone receptor type 2 gene is a potential conserved master sex determinant in the Pangasiidae catfish family.</title>
        <authorList>
            <person name="Wen M."/>
            <person name="Pan Q."/>
            <person name="Jouanno E."/>
            <person name="Montfort J."/>
            <person name="Zahm M."/>
            <person name="Cabau C."/>
            <person name="Klopp C."/>
            <person name="Iampietro C."/>
            <person name="Roques C."/>
            <person name="Bouchez O."/>
            <person name="Castinel A."/>
            <person name="Donnadieu C."/>
            <person name="Parrinello H."/>
            <person name="Poncet C."/>
            <person name="Belmonte E."/>
            <person name="Gautier V."/>
            <person name="Avarre J.-C."/>
            <person name="Dugue R."/>
            <person name="Gustiano R."/>
            <person name="Ha T.T.T."/>
            <person name="Campet M."/>
            <person name="Sriphairoj K."/>
            <person name="Ribolli J."/>
            <person name="de Almeida F.L."/>
            <person name="Desvignes T."/>
            <person name="Postlethwait J.H."/>
            <person name="Bucao C.F."/>
            <person name="Robinson-Rechavi M."/>
            <person name="Bobe J."/>
            <person name="Herpin A."/>
            <person name="Guiguen Y."/>
        </authorList>
    </citation>
    <scope>NUCLEOTIDE SEQUENCE [LARGE SCALE GENOMIC DNA]</scope>
    <source>
        <strain evidence="1">YG-Dec2019</strain>
    </source>
</reference>
<accession>A0ACC5WL79</accession>
<gene>
    <name evidence="1" type="ORF">PGIGA_G00232780</name>
</gene>
<dbReference type="Proteomes" id="UP000829447">
    <property type="component" value="Linkage Group LG7"/>
</dbReference>
<keyword evidence="2" id="KW-1185">Reference proteome</keyword>
<sequence length="105" mass="11475">MGRPWFRLTECGWHCACARRAPDGDVERRAREFTSDVPLFQPSRAGAGDERYPAGVRNDEDLGDALKSGSGASSAASNHMRAASSMSSPFRHYCGVDVNERSLQL</sequence>
<comment type="caution">
    <text evidence="1">The sequence shown here is derived from an EMBL/GenBank/DDBJ whole genome shotgun (WGS) entry which is preliminary data.</text>
</comment>
<evidence type="ECO:0000313" key="2">
    <source>
        <dbReference type="Proteomes" id="UP000829447"/>
    </source>
</evidence>
<name>A0ACC5WL79_PANGG</name>
<dbReference type="EMBL" id="CM040460">
    <property type="protein sequence ID" value="MCI4379817.1"/>
    <property type="molecule type" value="Genomic_DNA"/>
</dbReference>
<protein>
    <submittedName>
        <fullName evidence="1">Uncharacterized protein</fullName>
    </submittedName>
</protein>
<proteinExistence type="predicted"/>